<evidence type="ECO:0000256" key="14">
    <source>
        <dbReference type="ARBA" id="ARBA00047816"/>
    </source>
</evidence>
<dbReference type="GO" id="GO:0016020">
    <property type="term" value="C:membrane"/>
    <property type="evidence" value="ECO:0007669"/>
    <property type="project" value="UniProtKB-SubCell"/>
</dbReference>
<dbReference type="PANTHER" id="PTHR22888:SF9">
    <property type="entry name" value="CYTOCHROME C OXIDASE SUBUNIT 2"/>
    <property type="match status" value="1"/>
</dbReference>
<dbReference type="GO" id="GO:0004129">
    <property type="term" value="F:cytochrome-c oxidase activity"/>
    <property type="evidence" value="ECO:0007669"/>
    <property type="project" value="UniProtKB-EC"/>
</dbReference>
<dbReference type="Proteomes" id="UP000246145">
    <property type="component" value="Unassembled WGS sequence"/>
</dbReference>
<keyword evidence="4" id="KW-0813">Transport</keyword>
<evidence type="ECO:0000256" key="13">
    <source>
        <dbReference type="ARBA" id="ARBA00031399"/>
    </source>
</evidence>
<proteinExistence type="inferred from homology"/>
<keyword evidence="11 15" id="KW-0472">Membrane</keyword>
<accession>A0A2U1CHE9</accession>
<evidence type="ECO:0000256" key="8">
    <source>
        <dbReference type="ARBA" id="ARBA00022982"/>
    </source>
</evidence>
<dbReference type="PROSITE" id="PS00078">
    <property type="entry name" value="COX2"/>
    <property type="match status" value="1"/>
</dbReference>
<comment type="subcellular location">
    <subcellularLocation>
        <location evidence="1">Membrane</location>
        <topology evidence="1">Multi-pass membrane protein</topology>
    </subcellularLocation>
    <subcellularLocation>
        <location evidence="2">Periplasm</location>
    </subcellularLocation>
</comment>
<dbReference type="Pfam" id="PF00116">
    <property type="entry name" value="COX2"/>
    <property type="match status" value="1"/>
</dbReference>
<dbReference type="EMBL" id="QEKO01000011">
    <property type="protein sequence ID" value="PVY60267.1"/>
    <property type="molecule type" value="Genomic_DNA"/>
</dbReference>
<evidence type="ECO:0000256" key="15">
    <source>
        <dbReference type="SAM" id="Phobius"/>
    </source>
</evidence>
<evidence type="ECO:0000256" key="6">
    <source>
        <dbReference type="ARBA" id="ARBA00022692"/>
    </source>
</evidence>
<evidence type="ECO:0000256" key="3">
    <source>
        <dbReference type="ARBA" id="ARBA00007866"/>
    </source>
</evidence>
<dbReference type="InterPro" id="IPR034236">
    <property type="entry name" value="CuRO_CcO_Caa3_II"/>
</dbReference>
<dbReference type="InterPro" id="IPR045187">
    <property type="entry name" value="CcO_II"/>
</dbReference>
<keyword evidence="8" id="KW-0249">Electron transport</keyword>
<dbReference type="SUPFAM" id="SSF49503">
    <property type="entry name" value="Cupredoxins"/>
    <property type="match status" value="1"/>
</dbReference>
<feature type="transmembrane region" description="Helical" evidence="15">
    <location>
        <begin position="61"/>
        <end position="86"/>
    </location>
</feature>
<dbReference type="NCBIfam" id="TIGR02866">
    <property type="entry name" value="CoxB"/>
    <property type="match status" value="1"/>
</dbReference>
<dbReference type="PROSITE" id="PS50857">
    <property type="entry name" value="COX2_CUA"/>
    <property type="match status" value="1"/>
</dbReference>
<dbReference type="InterPro" id="IPR002429">
    <property type="entry name" value="CcO_II-like_C"/>
</dbReference>
<comment type="catalytic activity">
    <reaction evidence="14">
        <text>4 Fe(II)-[cytochrome c] + O2 + 8 H(+)(in) = 4 Fe(III)-[cytochrome c] + 2 H2O + 4 H(+)(out)</text>
        <dbReference type="Rhea" id="RHEA:11436"/>
        <dbReference type="Rhea" id="RHEA-COMP:10350"/>
        <dbReference type="Rhea" id="RHEA-COMP:14399"/>
        <dbReference type="ChEBI" id="CHEBI:15377"/>
        <dbReference type="ChEBI" id="CHEBI:15378"/>
        <dbReference type="ChEBI" id="CHEBI:15379"/>
        <dbReference type="ChEBI" id="CHEBI:29033"/>
        <dbReference type="ChEBI" id="CHEBI:29034"/>
        <dbReference type="EC" id="7.1.1.9"/>
    </reaction>
</comment>
<keyword evidence="18" id="KW-1185">Reference proteome</keyword>
<evidence type="ECO:0000256" key="4">
    <source>
        <dbReference type="ARBA" id="ARBA00022448"/>
    </source>
</evidence>
<evidence type="ECO:0000256" key="10">
    <source>
        <dbReference type="ARBA" id="ARBA00023008"/>
    </source>
</evidence>
<dbReference type="GO" id="GO:0042597">
    <property type="term" value="C:periplasmic space"/>
    <property type="evidence" value="ECO:0007669"/>
    <property type="project" value="UniProtKB-SubCell"/>
</dbReference>
<dbReference type="STRING" id="1231391.GCA_000308195_01196"/>
<comment type="function">
    <text evidence="12">Subunits I and II form the functional core of the enzyme complex. Electrons originating in cytochrome c are transferred via heme a and Cu(A) to the binuclear center formed by heme a3 and Cu(B).</text>
</comment>
<feature type="domain" description="Cytochrome oxidase subunit II copper A binding" evidence="16">
    <location>
        <begin position="93"/>
        <end position="208"/>
    </location>
</feature>
<evidence type="ECO:0000256" key="12">
    <source>
        <dbReference type="ARBA" id="ARBA00024688"/>
    </source>
</evidence>
<dbReference type="InterPro" id="IPR001505">
    <property type="entry name" value="Copper_CuA"/>
</dbReference>
<evidence type="ECO:0000256" key="7">
    <source>
        <dbReference type="ARBA" id="ARBA00022723"/>
    </source>
</evidence>
<feature type="transmembrane region" description="Helical" evidence="15">
    <location>
        <begin position="29"/>
        <end position="49"/>
    </location>
</feature>
<comment type="similarity">
    <text evidence="3">Belongs to the cytochrome c oxidase subunit 2 family.</text>
</comment>
<keyword evidence="9 15" id="KW-1133">Transmembrane helix</keyword>
<dbReference type="CDD" id="cd04213">
    <property type="entry name" value="CuRO_CcO_Caa3_II"/>
    <property type="match status" value="1"/>
</dbReference>
<dbReference type="GO" id="GO:0005507">
    <property type="term" value="F:copper ion binding"/>
    <property type="evidence" value="ECO:0007669"/>
    <property type="project" value="InterPro"/>
</dbReference>
<name>A0A2U1CHE9_9BURK</name>
<dbReference type="GO" id="GO:0042773">
    <property type="term" value="P:ATP synthesis coupled electron transport"/>
    <property type="evidence" value="ECO:0007669"/>
    <property type="project" value="TreeGrafter"/>
</dbReference>
<gene>
    <name evidence="17" type="ORF">C7440_3866</name>
</gene>
<comment type="caution">
    <text evidence="17">The sequence shown here is derived from an EMBL/GenBank/DDBJ whole genome shotgun (WGS) entry which is preliminary data.</text>
</comment>
<dbReference type="InterPro" id="IPR008972">
    <property type="entry name" value="Cupredoxin"/>
</dbReference>
<sequence>MLAGCDRTPLSALNPASEQADHIADVWQAMAWGSLSVLLMMLALVFLAIRARSSGRPGRRPLWLLLGGGILFPLSVMAALLAYAYLAAPAQGAPAYRVQVTGHRWWWEVRYPQASGAARYSINVLHVPLGVPVSIELTASDVIHSFWVPRLGGKMDAIPGRINTLVYTPGEAGVFRGQCAEYCGTGHAAMPFQVVVHDKDDLSGVLASLPTRRPVSP</sequence>
<keyword evidence="5" id="KW-0679">Respiratory chain</keyword>
<organism evidence="17 18">
    <name type="scientific">Pusillimonas noertemannii</name>
    <dbReference type="NCBI Taxonomy" id="305977"/>
    <lineage>
        <taxon>Bacteria</taxon>
        <taxon>Pseudomonadati</taxon>
        <taxon>Pseudomonadota</taxon>
        <taxon>Betaproteobacteria</taxon>
        <taxon>Burkholderiales</taxon>
        <taxon>Alcaligenaceae</taxon>
        <taxon>Pusillimonas</taxon>
    </lineage>
</organism>
<keyword evidence="7" id="KW-0479">Metal-binding</keyword>
<evidence type="ECO:0000256" key="9">
    <source>
        <dbReference type="ARBA" id="ARBA00022989"/>
    </source>
</evidence>
<keyword evidence="6 15" id="KW-0812">Transmembrane</keyword>
<dbReference type="AlphaFoldDB" id="A0A2U1CHE9"/>
<evidence type="ECO:0000256" key="1">
    <source>
        <dbReference type="ARBA" id="ARBA00004141"/>
    </source>
</evidence>
<protein>
    <recommendedName>
        <fullName evidence="13">Cytochrome aa3 subunit 2</fullName>
    </recommendedName>
</protein>
<evidence type="ECO:0000313" key="17">
    <source>
        <dbReference type="EMBL" id="PVY60267.1"/>
    </source>
</evidence>
<dbReference type="PANTHER" id="PTHR22888">
    <property type="entry name" value="CYTOCHROME C OXIDASE, SUBUNIT II"/>
    <property type="match status" value="1"/>
</dbReference>
<reference evidence="17 18" key="1">
    <citation type="submission" date="2018-04" db="EMBL/GenBank/DDBJ databases">
        <title>Genomic Encyclopedia of Type Strains, Phase IV (KMG-IV): sequencing the most valuable type-strain genomes for metagenomic binning, comparative biology and taxonomic classification.</title>
        <authorList>
            <person name="Goeker M."/>
        </authorList>
    </citation>
    <scope>NUCLEOTIDE SEQUENCE [LARGE SCALE GENOMIC DNA]</scope>
    <source>
        <strain evidence="17 18">DSM 10065</strain>
    </source>
</reference>
<evidence type="ECO:0000313" key="18">
    <source>
        <dbReference type="Proteomes" id="UP000246145"/>
    </source>
</evidence>
<dbReference type="GO" id="GO:0016491">
    <property type="term" value="F:oxidoreductase activity"/>
    <property type="evidence" value="ECO:0007669"/>
    <property type="project" value="InterPro"/>
</dbReference>
<evidence type="ECO:0000256" key="5">
    <source>
        <dbReference type="ARBA" id="ARBA00022660"/>
    </source>
</evidence>
<dbReference type="InterPro" id="IPR014222">
    <property type="entry name" value="Cyt_c_oxidase_su2"/>
</dbReference>
<evidence type="ECO:0000256" key="2">
    <source>
        <dbReference type="ARBA" id="ARBA00004418"/>
    </source>
</evidence>
<evidence type="ECO:0000256" key="11">
    <source>
        <dbReference type="ARBA" id="ARBA00023136"/>
    </source>
</evidence>
<dbReference type="Gene3D" id="2.60.40.420">
    <property type="entry name" value="Cupredoxins - blue copper proteins"/>
    <property type="match status" value="1"/>
</dbReference>
<keyword evidence="10" id="KW-0186">Copper</keyword>
<evidence type="ECO:0000259" key="16">
    <source>
        <dbReference type="PROSITE" id="PS50857"/>
    </source>
</evidence>